<dbReference type="InterPro" id="IPR003593">
    <property type="entry name" value="AAA+_ATPase"/>
</dbReference>
<evidence type="ECO:0000259" key="4">
    <source>
        <dbReference type="PROSITE" id="PS51786"/>
    </source>
</evidence>
<feature type="domain" description="Lon proteolytic" evidence="4">
    <location>
        <begin position="895"/>
        <end position="1089"/>
    </location>
</feature>
<feature type="coiled-coil region" evidence="3">
    <location>
        <begin position="399"/>
        <end position="426"/>
    </location>
</feature>
<name>A0A6C0LTV7_9ZZZZ</name>
<evidence type="ECO:0000256" key="2">
    <source>
        <dbReference type="ARBA" id="ARBA00022825"/>
    </source>
</evidence>
<dbReference type="InterPro" id="IPR027417">
    <property type="entry name" value="P-loop_NTPase"/>
</dbReference>
<evidence type="ECO:0000313" key="5">
    <source>
        <dbReference type="EMBL" id="QHU34199.1"/>
    </source>
</evidence>
<dbReference type="Pfam" id="PF05362">
    <property type="entry name" value="Lon_C"/>
    <property type="match status" value="1"/>
</dbReference>
<reference evidence="5" key="1">
    <citation type="journal article" date="2020" name="Nature">
        <title>Giant virus diversity and host interactions through global metagenomics.</title>
        <authorList>
            <person name="Schulz F."/>
            <person name="Roux S."/>
            <person name="Paez-Espino D."/>
            <person name="Jungbluth S."/>
            <person name="Walsh D.A."/>
            <person name="Denef V.J."/>
            <person name="McMahon K.D."/>
            <person name="Konstantinidis K.T."/>
            <person name="Eloe-Fadrosh E.A."/>
            <person name="Kyrpides N.C."/>
            <person name="Woyke T."/>
        </authorList>
    </citation>
    <scope>NUCLEOTIDE SEQUENCE</scope>
    <source>
        <strain evidence="5">GVMAG-S-1016713-123</strain>
    </source>
</reference>
<dbReference type="EMBL" id="MN740567">
    <property type="protein sequence ID" value="QHU34199.1"/>
    <property type="molecule type" value="Genomic_DNA"/>
</dbReference>
<organism evidence="5">
    <name type="scientific">viral metagenome</name>
    <dbReference type="NCBI Taxonomy" id="1070528"/>
    <lineage>
        <taxon>unclassified sequences</taxon>
        <taxon>metagenomes</taxon>
        <taxon>organismal metagenomes</taxon>
    </lineage>
</organism>
<dbReference type="PANTHER" id="PTHR10046">
    <property type="entry name" value="ATP DEPENDENT LON PROTEASE FAMILY MEMBER"/>
    <property type="match status" value="1"/>
</dbReference>
<accession>A0A6C0LTV7</accession>
<dbReference type="SMART" id="SM00382">
    <property type="entry name" value="AAA"/>
    <property type="match status" value="1"/>
</dbReference>
<dbReference type="InterPro" id="IPR008269">
    <property type="entry name" value="Lon_proteolytic"/>
</dbReference>
<dbReference type="AlphaFoldDB" id="A0A6C0LTV7"/>
<sequence>MTECFDTYILLRDKMLGVYLGDNENASEIVMKRISKTKNVLKRLYTNLKRYQKEEMFQTTEVSIIFEEANILFDKIIGLEVAIKNNTIDISTCVNELQIIVNKISSFMKTNGSMNLYDMITTCFGVEYLDNMDDEKLKWFKLFNSHFNPTGYKIVLWSLINRKNKNTKNAGFFEDIHIAENASTMEVYPIIKFNSEPIIYKVHGGKVVFVNEALEQTMIVYGYFEDVPINFTSNAFLRSKMLTIKENIPSTGDFESKSFDIFMSSLSLRDILIYDQSTIYDIFVGYKTFVKQMNNKPLSKITREFMNYEPLEKRSTLIKLLIHNDDFELQFMAYLLYDLLTLDDKSGVSAEQTMILESLPHIIRENFKGAMKQTIEYTNKLTNGEVKDNLPYEQRICLLKTSEYVKEKAMNKLKELKAKSEDSGSKARQYIDGLLRVPFGIYRQEPILDLMKDNKKIFIRYMDKMKNTIEIVNGSSESNNGMEIINHINKKQQFCNEFHAVECKELINNIVVGIKKRGEYLEIMEIINCICDGMGVNKIDFSKYSNKIELKNVLNAYISENIDNHELVKQVLSQQQIKEVVFKYEFPNELVKIRENRDNVKDFLKDINKTLDKSVHGHSNAKKQIERIVGQWVNGDSDGYCFGFEGPPGVGKTSLAKHGLANCLKDNNGEPRPFSLIAIGGSSNGSTLDGHNYTYVGSMWGKIVDILMETKCMNPIIFIDEIDKVSRTETGREIIGILTHLIDPTQNDTFQDKYFTGIDLDLSKVLFVFSYNDVSLMDRVLLDRIHRIKFDHLSLEDKVTICEEYMLPEIYQKMGQTSNIIIPHEVIEYIVDEYTCEAGVRKMKEIMFEIVGEINLEFLKMDSNIPCPYTLSKDDLQSKYLKNREMIKAKKVHTKSRVGIMNGLWANALGRGGVIPIEANFVISGTLLDLKLTGMQGDVMKESMNVARTLAWSLTSSDRKAELVKEFEKTKTQGVHIHCPDGATPKDGPSAGTAITVTLYSLLNDRKIKNTIAITGEMSLQGDVTAIGGLDLKIIGGIQAGVKTFLFPEENVKDFKKFMEKYSENPIVEGIQFIPISRIEEALEHAMEDE</sequence>
<proteinExistence type="predicted"/>
<keyword evidence="3" id="KW-0175">Coiled coil</keyword>
<dbReference type="PROSITE" id="PS51786">
    <property type="entry name" value="LON_PROTEOLYTIC"/>
    <property type="match status" value="1"/>
</dbReference>
<evidence type="ECO:0000256" key="3">
    <source>
        <dbReference type="SAM" id="Coils"/>
    </source>
</evidence>
<dbReference type="GO" id="GO:0004176">
    <property type="term" value="F:ATP-dependent peptidase activity"/>
    <property type="evidence" value="ECO:0007669"/>
    <property type="project" value="InterPro"/>
</dbReference>
<dbReference type="InterPro" id="IPR020568">
    <property type="entry name" value="Ribosomal_Su5_D2-typ_SF"/>
</dbReference>
<dbReference type="GO" id="GO:0005524">
    <property type="term" value="F:ATP binding"/>
    <property type="evidence" value="ECO:0007669"/>
    <property type="project" value="InterPro"/>
</dbReference>
<dbReference type="GO" id="GO:0004252">
    <property type="term" value="F:serine-type endopeptidase activity"/>
    <property type="evidence" value="ECO:0007669"/>
    <property type="project" value="InterPro"/>
</dbReference>
<evidence type="ECO:0000256" key="1">
    <source>
        <dbReference type="ARBA" id="ARBA00022670"/>
    </source>
</evidence>
<keyword evidence="2" id="KW-0378">Hydrolase</keyword>
<dbReference type="GO" id="GO:0006508">
    <property type="term" value="P:proteolysis"/>
    <property type="evidence" value="ECO:0007669"/>
    <property type="project" value="UniProtKB-KW"/>
</dbReference>
<dbReference type="Pfam" id="PF00004">
    <property type="entry name" value="AAA"/>
    <property type="match status" value="1"/>
</dbReference>
<keyword evidence="2" id="KW-0720">Serine protease</keyword>
<dbReference type="GO" id="GO:0030163">
    <property type="term" value="P:protein catabolic process"/>
    <property type="evidence" value="ECO:0007669"/>
    <property type="project" value="InterPro"/>
</dbReference>
<dbReference type="Gene3D" id="3.40.50.300">
    <property type="entry name" value="P-loop containing nucleotide triphosphate hydrolases"/>
    <property type="match status" value="1"/>
</dbReference>
<dbReference type="InterPro" id="IPR003959">
    <property type="entry name" value="ATPase_AAA_core"/>
</dbReference>
<dbReference type="PRINTS" id="PR00830">
    <property type="entry name" value="ENDOLAPTASE"/>
</dbReference>
<dbReference type="Gene3D" id="3.30.230.10">
    <property type="match status" value="1"/>
</dbReference>
<dbReference type="GO" id="GO:0016887">
    <property type="term" value="F:ATP hydrolysis activity"/>
    <property type="evidence" value="ECO:0007669"/>
    <property type="project" value="InterPro"/>
</dbReference>
<dbReference type="InterPro" id="IPR014721">
    <property type="entry name" value="Ribsml_uS5_D2-typ_fold_subgr"/>
</dbReference>
<keyword evidence="1" id="KW-0645">Protease</keyword>
<protein>
    <recommendedName>
        <fullName evidence="4">Lon proteolytic domain-containing protein</fullName>
    </recommendedName>
</protein>
<dbReference type="SUPFAM" id="SSF54211">
    <property type="entry name" value="Ribosomal protein S5 domain 2-like"/>
    <property type="match status" value="1"/>
</dbReference>
<dbReference type="Gene3D" id="1.10.8.60">
    <property type="match status" value="1"/>
</dbReference>
<dbReference type="SUPFAM" id="SSF52540">
    <property type="entry name" value="P-loop containing nucleoside triphosphate hydrolases"/>
    <property type="match status" value="1"/>
</dbReference>
<dbReference type="InterPro" id="IPR027065">
    <property type="entry name" value="Lon_Prtase"/>
</dbReference>